<proteinExistence type="inferred from homology"/>
<dbReference type="InterPro" id="IPR000092">
    <property type="entry name" value="Polyprenyl_synt"/>
</dbReference>
<evidence type="ECO:0000256" key="4">
    <source>
        <dbReference type="ARBA" id="ARBA00022723"/>
    </source>
</evidence>
<dbReference type="CDD" id="cd00685">
    <property type="entry name" value="Trans_IPPS_HT"/>
    <property type="match status" value="1"/>
</dbReference>
<dbReference type="SFLD" id="SFLDG01017">
    <property type="entry name" value="Polyprenyl_Transferase_Like"/>
    <property type="match status" value="1"/>
</dbReference>
<evidence type="ECO:0000256" key="7">
    <source>
        <dbReference type="RuleBase" id="RU004466"/>
    </source>
</evidence>
<evidence type="ECO:0000256" key="6">
    <source>
        <dbReference type="ARBA" id="ARBA00023229"/>
    </source>
</evidence>
<dbReference type="AlphaFoldDB" id="A0A7V0LV03"/>
<dbReference type="EMBL" id="DRDR01000138">
    <property type="protein sequence ID" value="HDL60449.1"/>
    <property type="molecule type" value="Genomic_DNA"/>
</dbReference>
<sequence length="259" mass="29022">MREMDIKLFLSKKKKLVDEALERFFPYKGEGVPILRESMRYSLFAGGKRLRPILVLTTYEVCGGKNLEEILPQACALEMIHTFTLIHDDLPAIDNDDWRRGRLTNHKVYGEALAILAGDALFIEAINLFLKGPLKNELKARMLLELTHALGVNGVIGGQVLDINAEGKMHSLKLVQNIHRMKTAKFIEVSMVIGGIAAEASENIIKKLHEIGENIGFAFQIVDDILDETGEKEVVGKETHKDRERGKCTYPSVIGLERS</sequence>
<keyword evidence="5" id="KW-0460">Magnesium</keyword>
<dbReference type="Proteomes" id="UP000886381">
    <property type="component" value="Unassembled WGS sequence"/>
</dbReference>
<protein>
    <submittedName>
        <fullName evidence="8">Polyprenyl synthetase family protein</fullName>
    </submittedName>
</protein>
<dbReference type="GO" id="GO:0016114">
    <property type="term" value="P:terpenoid biosynthetic process"/>
    <property type="evidence" value="ECO:0007669"/>
    <property type="project" value="UniProtKB-ARBA"/>
</dbReference>
<dbReference type="PROSITE" id="PS00444">
    <property type="entry name" value="POLYPRENYL_SYNTHASE_2"/>
    <property type="match status" value="1"/>
</dbReference>
<keyword evidence="3 7" id="KW-0808">Transferase</keyword>
<dbReference type="PROSITE" id="PS00723">
    <property type="entry name" value="POLYPRENYL_SYNTHASE_1"/>
    <property type="match status" value="1"/>
</dbReference>
<dbReference type="GO" id="GO:0004659">
    <property type="term" value="F:prenyltransferase activity"/>
    <property type="evidence" value="ECO:0007669"/>
    <property type="project" value="InterPro"/>
</dbReference>
<gene>
    <name evidence="8" type="ORF">ENH14_03230</name>
</gene>
<organism evidence="8">
    <name type="scientific">candidate division WOR-3 bacterium</name>
    <dbReference type="NCBI Taxonomy" id="2052148"/>
    <lineage>
        <taxon>Bacteria</taxon>
        <taxon>Bacteria division WOR-3</taxon>
    </lineage>
</organism>
<evidence type="ECO:0000256" key="5">
    <source>
        <dbReference type="ARBA" id="ARBA00022842"/>
    </source>
</evidence>
<dbReference type="FunFam" id="1.10.600.10:FF:000001">
    <property type="entry name" value="Geranylgeranyl diphosphate synthase"/>
    <property type="match status" value="1"/>
</dbReference>
<dbReference type="Pfam" id="PF00348">
    <property type="entry name" value="polyprenyl_synt"/>
    <property type="match status" value="1"/>
</dbReference>
<keyword evidence="6" id="KW-0414">Isoprene biosynthesis</keyword>
<evidence type="ECO:0000256" key="2">
    <source>
        <dbReference type="ARBA" id="ARBA00006706"/>
    </source>
</evidence>
<dbReference type="InterPro" id="IPR008949">
    <property type="entry name" value="Isoprenoid_synthase_dom_sf"/>
</dbReference>
<dbReference type="NCBIfam" id="NF045485">
    <property type="entry name" value="FPPsyn"/>
    <property type="match status" value="1"/>
</dbReference>
<dbReference type="InterPro" id="IPR053378">
    <property type="entry name" value="Prenyl_diphosphate_synthase"/>
</dbReference>
<dbReference type="PANTHER" id="PTHR43281:SF1">
    <property type="entry name" value="FARNESYL DIPHOSPHATE SYNTHASE"/>
    <property type="match status" value="1"/>
</dbReference>
<dbReference type="InterPro" id="IPR033749">
    <property type="entry name" value="Polyprenyl_synt_CS"/>
</dbReference>
<accession>A0A7V0LV03</accession>
<dbReference type="SFLD" id="SFLDS00005">
    <property type="entry name" value="Isoprenoid_Synthase_Type_I"/>
    <property type="match status" value="1"/>
</dbReference>
<dbReference type="SUPFAM" id="SSF48576">
    <property type="entry name" value="Terpenoid synthases"/>
    <property type="match status" value="1"/>
</dbReference>
<keyword evidence="4" id="KW-0479">Metal-binding</keyword>
<dbReference type="Gene3D" id="1.10.600.10">
    <property type="entry name" value="Farnesyl Diphosphate Synthase"/>
    <property type="match status" value="1"/>
</dbReference>
<dbReference type="PANTHER" id="PTHR43281">
    <property type="entry name" value="FARNESYL DIPHOSPHATE SYNTHASE"/>
    <property type="match status" value="1"/>
</dbReference>
<feature type="non-terminal residue" evidence="8">
    <location>
        <position position="259"/>
    </location>
</feature>
<comment type="cofactor">
    <cofactor evidence="1">
        <name>Mg(2+)</name>
        <dbReference type="ChEBI" id="CHEBI:18420"/>
    </cofactor>
</comment>
<comment type="caution">
    <text evidence="8">The sequence shown here is derived from an EMBL/GenBank/DDBJ whole genome shotgun (WGS) entry which is preliminary data.</text>
</comment>
<evidence type="ECO:0000256" key="1">
    <source>
        <dbReference type="ARBA" id="ARBA00001946"/>
    </source>
</evidence>
<name>A0A7V0LV03_UNCW3</name>
<dbReference type="GO" id="GO:0046872">
    <property type="term" value="F:metal ion binding"/>
    <property type="evidence" value="ECO:0007669"/>
    <property type="project" value="UniProtKB-KW"/>
</dbReference>
<evidence type="ECO:0000313" key="8">
    <source>
        <dbReference type="EMBL" id="HDL60449.1"/>
    </source>
</evidence>
<comment type="similarity">
    <text evidence="2 7">Belongs to the FPP/GGPP synthase family.</text>
</comment>
<dbReference type="GO" id="GO:0005737">
    <property type="term" value="C:cytoplasm"/>
    <property type="evidence" value="ECO:0007669"/>
    <property type="project" value="UniProtKB-ARBA"/>
</dbReference>
<reference evidence="8" key="1">
    <citation type="journal article" date="2020" name="mSystems">
        <title>Genome- and Community-Level Interaction Insights into Carbon Utilization and Element Cycling Functions of Hydrothermarchaeota in Hydrothermal Sediment.</title>
        <authorList>
            <person name="Zhou Z."/>
            <person name="Liu Y."/>
            <person name="Xu W."/>
            <person name="Pan J."/>
            <person name="Luo Z.H."/>
            <person name="Li M."/>
        </authorList>
    </citation>
    <scope>NUCLEOTIDE SEQUENCE [LARGE SCALE GENOMIC DNA]</scope>
    <source>
        <strain evidence="8">HyVt-28</strain>
    </source>
</reference>
<evidence type="ECO:0000256" key="3">
    <source>
        <dbReference type="ARBA" id="ARBA00022679"/>
    </source>
</evidence>